<evidence type="ECO:0000313" key="1">
    <source>
        <dbReference type="EMBL" id="KAB8301927.1"/>
    </source>
</evidence>
<reference evidence="1 2" key="1">
    <citation type="submission" date="2019-09" db="EMBL/GenBank/DDBJ databases">
        <title>Characterization of the phylogenetic diversity of two novel species belonging to the genus Bifidobacterium: Bifidobacterium cebidarum sp. nov. and Bifidobacterium leontopitheci sp. nov.</title>
        <authorList>
            <person name="Lugli G.A."/>
            <person name="Duranti S."/>
            <person name="Milani C."/>
            <person name="Turroni F."/>
            <person name="Ventura M."/>
        </authorList>
    </citation>
    <scope>NUCLEOTIDE SEQUENCE [LARGE SCALE GENOMIC DNA]</scope>
    <source>
        <strain evidence="1 2">DSM 100238</strain>
    </source>
</reference>
<dbReference type="AlphaFoldDB" id="A0A6A2W392"/>
<protein>
    <submittedName>
        <fullName evidence="1">Uncharacterized protein</fullName>
    </submittedName>
</protein>
<evidence type="ECO:0000313" key="2">
    <source>
        <dbReference type="Proteomes" id="UP000440041"/>
    </source>
</evidence>
<proteinExistence type="predicted"/>
<dbReference type="Proteomes" id="UP000440041">
    <property type="component" value="Unassembled WGS sequence"/>
</dbReference>
<gene>
    <name evidence="1" type="ORF">DSM100238_0246</name>
</gene>
<keyword evidence="2" id="KW-1185">Reference proteome</keyword>
<accession>A0A6A2W392</accession>
<name>A0A6A2W392_9BIFI</name>
<comment type="caution">
    <text evidence="1">The sequence shown here is derived from an EMBL/GenBank/DDBJ whole genome shotgun (WGS) entry which is preliminary data.</text>
</comment>
<dbReference type="EMBL" id="WBSO01000001">
    <property type="protein sequence ID" value="KAB8301927.1"/>
    <property type="molecule type" value="Genomic_DNA"/>
</dbReference>
<sequence length="67" mass="6978">MRGETQPGESGILLCVTGWSHYMVIPPDSAGGSGVSCCGVTGWSRYGVGCLVPLVVDWYLATVQSAD</sequence>
<organism evidence="1 2">
    <name type="scientific">Bifidobacterium apri</name>
    <dbReference type="NCBI Taxonomy" id="1769423"/>
    <lineage>
        <taxon>Bacteria</taxon>
        <taxon>Bacillati</taxon>
        <taxon>Actinomycetota</taxon>
        <taxon>Actinomycetes</taxon>
        <taxon>Bifidobacteriales</taxon>
        <taxon>Bifidobacteriaceae</taxon>
        <taxon>Bifidobacterium</taxon>
    </lineage>
</organism>